<gene>
    <name evidence="1" type="ORF">AB0E89_30820</name>
</gene>
<name>A0ABV2ZQY9_9ACTN</name>
<protein>
    <submittedName>
        <fullName evidence="1">Uncharacterized protein</fullName>
    </submittedName>
</protein>
<dbReference type="RefSeq" id="WP_361706578.1">
    <property type="nucleotide sequence ID" value="NZ_JBEZVE010000018.1"/>
</dbReference>
<sequence>MQDAAPAGRYARDDVLGVGDGWTKVVAVDDARQLVFSEASTRSPTRLRWSRPEGFAEVEEIPR</sequence>
<evidence type="ECO:0000313" key="2">
    <source>
        <dbReference type="Proteomes" id="UP001550739"/>
    </source>
</evidence>
<organism evidence="1 2">
    <name type="scientific">Streptomyces sp. 900129855</name>
    <dbReference type="NCBI Taxonomy" id="3155129"/>
    <lineage>
        <taxon>Bacteria</taxon>
        <taxon>Bacillati</taxon>
        <taxon>Actinomycetota</taxon>
        <taxon>Actinomycetes</taxon>
        <taxon>Kitasatosporales</taxon>
        <taxon>Streptomycetaceae</taxon>
        <taxon>Streptomyces</taxon>
    </lineage>
</organism>
<proteinExistence type="predicted"/>
<accession>A0ABV2ZQY9</accession>
<dbReference type="Proteomes" id="UP001550739">
    <property type="component" value="Unassembled WGS sequence"/>
</dbReference>
<dbReference type="EMBL" id="JBEZVE010000018">
    <property type="protein sequence ID" value="MEU3784880.1"/>
    <property type="molecule type" value="Genomic_DNA"/>
</dbReference>
<keyword evidence="2" id="KW-1185">Reference proteome</keyword>
<reference evidence="1 2" key="1">
    <citation type="submission" date="2024-06" db="EMBL/GenBank/DDBJ databases">
        <title>The Natural Products Discovery Center: Release of the First 8490 Sequenced Strains for Exploring Actinobacteria Biosynthetic Diversity.</title>
        <authorList>
            <person name="Kalkreuter E."/>
            <person name="Kautsar S.A."/>
            <person name="Yang D."/>
            <person name="Bader C.D."/>
            <person name="Teijaro C.N."/>
            <person name="Fluegel L."/>
            <person name="Davis C.M."/>
            <person name="Simpson J.R."/>
            <person name="Lauterbach L."/>
            <person name="Steele A.D."/>
            <person name="Gui C."/>
            <person name="Meng S."/>
            <person name="Li G."/>
            <person name="Viehrig K."/>
            <person name="Ye F."/>
            <person name="Su P."/>
            <person name="Kiefer A.F."/>
            <person name="Nichols A."/>
            <person name="Cepeda A.J."/>
            <person name="Yan W."/>
            <person name="Fan B."/>
            <person name="Jiang Y."/>
            <person name="Adhikari A."/>
            <person name="Zheng C.-J."/>
            <person name="Schuster L."/>
            <person name="Cowan T.M."/>
            <person name="Smanski M.J."/>
            <person name="Chevrette M.G."/>
            <person name="De Carvalho L.P.S."/>
            <person name="Shen B."/>
        </authorList>
    </citation>
    <scope>NUCLEOTIDE SEQUENCE [LARGE SCALE GENOMIC DNA]</scope>
    <source>
        <strain evidence="1 2">NPDC033843</strain>
    </source>
</reference>
<evidence type="ECO:0000313" key="1">
    <source>
        <dbReference type="EMBL" id="MEU3784880.1"/>
    </source>
</evidence>
<comment type="caution">
    <text evidence="1">The sequence shown here is derived from an EMBL/GenBank/DDBJ whole genome shotgun (WGS) entry which is preliminary data.</text>
</comment>